<dbReference type="Gene3D" id="3.40.50.300">
    <property type="entry name" value="P-loop containing nucleotide triphosphate hydrolases"/>
    <property type="match status" value="1"/>
</dbReference>
<evidence type="ECO:0000256" key="6">
    <source>
        <dbReference type="ARBA" id="ARBA00022840"/>
    </source>
</evidence>
<accession>A0A7M7KVK0</accession>
<keyword evidence="6" id="KW-0067">ATP-binding</keyword>
<dbReference type="GeneID" id="111255208"/>
<organism evidence="8 9">
    <name type="scientific">Varroa destructor</name>
    <name type="common">Honeybee mite</name>
    <dbReference type="NCBI Taxonomy" id="109461"/>
    <lineage>
        <taxon>Eukaryota</taxon>
        <taxon>Metazoa</taxon>
        <taxon>Ecdysozoa</taxon>
        <taxon>Arthropoda</taxon>
        <taxon>Chelicerata</taxon>
        <taxon>Arachnida</taxon>
        <taxon>Acari</taxon>
        <taxon>Parasitiformes</taxon>
        <taxon>Mesostigmata</taxon>
        <taxon>Gamasina</taxon>
        <taxon>Dermanyssoidea</taxon>
        <taxon>Varroidae</taxon>
        <taxon>Varroa</taxon>
    </lineage>
</organism>
<feature type="domain" description="Guanylate kinase-like" evidence="7">
    <location>
        <begin position="63"/>
        <end position="245"/>
    </location>
</feature>
<dbReference type="FunFam" id="3.40.50.300:FF:000776">
    <property type="entry name" value="Guanylate kinase 2"/>
    <property type="match status" value="1"/>
</dbReference>
<name>A0A7M7KVK0_VARDE</name>
<evidence type="ECO:0000256" key="4">
    <source>
        <dbReference type="ARBA" id="ARBA00022741"/>
    </source>
</evidence>
<keyword evidence="3" id="KW-0808">Transferase</keyword>
<dbReference type="InterPro" id="IPR027417">
    <property type="entry name" value="P-loop_NTPase"/>
</dbReference>
<comment type="similarity">
    <text evidence="1">Belongs to the guanylate kinase family.</text>
</comment>
<dbReference type="PROSITE" id="PS00856">
    <property type="entry name" value="GUANYLATE_KINASE_1"/>
    <property type="match status" value="1"/>
</dbReference>
<dbReference type="Proteomes" id="UP000594260">
    <property type="component" value="Unplaced"/>
</dbReference>
<evidence type="ECO:0000256" key="1">
    <source>
        <dbReference type="ARBA" id="ARBA00005790"/>
    </source>
</evidence>
<dbReference type="GO" id="GO:0005524">
    <property type="term" value="F:ATP binding"/>
    <property type="evidence" value="ECO:0007669"/>
    <property type="project" value="UniProtKB-KW"/>
</dbReference>
<dbReference type="CDD" id="cd00071">
    <property type="entry name" value="GMPK"/>
    <property type="match status" value="1"/>
</dbReference>
<dbReference type="NCBIfam" id="TIGR03263">
    <property type="entry name" value="guanyl_kin"/>
    <property type="match status" value="1"/>
</dbReference>
<dbReference type="InParanoid" id="A0A7M7KVK0"/>
<dbReference type="SMART" id="SM00072">
    <property type="entry name" value="GuKc"/>
    <property type="match status" value="1"/>
</dbReference>
<dbReference type="FunFam" id="3.30.63.10:FF:000002">
    <property type="entry name" value="Guanylate kinase 1"/>
    <property type="match status" value="1"/>
</dbReference>
<dbReference type="SUPFAM" id="SSF52540">
    <property type="entry name" value="P-loop containing nucleoside triphosphate hydrolases"/>
    <property type="match status" value="1"/>
</dbReference>
<dbReference type="InterPro" id="IPR008144">
    <property type="entry name" value="Guanylate_kin-like_dom"/>
</dbReference>
<dbReference type="EnsemblMetazoa" id="XM_022816915">
    <property type="protein sequence ID" value="XP_022672650"/>
    <property type="gene ID" value="LOC111255208"/>
</dbReference>
<sequence length="267" mass="30558">MAFALSVSYVLERNIFRLLTRTSSDKFRKRCLFVKLTVSSTSNVNESNNESSGSLSVVQMSTFRPLVFCGPSGSGKSTLLKRLINEHEKWFQVSVSHTTRKPRPGETNGKEYHFVTSEEMDKAIARGEFIEHTKFSGNMYGTSKRAVEDVIKEGRICVLDIEIEGVKSIKNTNFNPRCVFIKPPSLQILEERLRNRGTETEETLKKRLSRAALELQYGEEPGNFDLVIVNDNFEEAYEKLENFLIKEYPAAFFEQESCLKIQKGWQT</sequence>
<dbReference type="OrthoDB" id="6334211at2759"/>
<evidence type="ECO:0000256" key="5">
    <source>
        <dbReference type="ARBA" id="ARBA00022777"/>
    </source>
</evidence>
<evidence type="ECO:0000313" key="9">
    <source>
        <dbReference type="Proteomes" id="UP000594260"/>
    </source>
</evidence>
<dbReference type="PANTHER" id="PTHR23117">
    <property type="entry name" value="GUANYLATE KINASE-RELATED"/>
    <property type="match status" value="1"/>
</dbReference>
<dbReference type="InterPro" id="IPR008145">
    <property type="entry name" value="GK/Ca_channel_bsu"/>
</dbReference>
<dbReference type="GO" id="GO:0005829">
    <property type="term" value="C:cytosol"/>
    <property type="evidence" value="ECO:0007669"/>
    <property type="project" value="TreeGrafter"/>
</dbReference>
<dbReference type="InterPro" id="IPR017665">
    <property type="entry name" value="Guanylate_kinase"/>
</dbReference>
<dbReference type="InterPro" id="IPR020590">
    <property type="entry name" value="Guanylate_kinase_CS"/>
</dbReference>
<dbReference type="Pfam" id="PF00625">
    <property type="entry name" value="Guanylate_kin"/>
    <property type="match status" value="1"/>
</dbReference>
<dbReference type="RefSeq" id="XP_022672650.1">
    <property type="nucleotide sequence ID" value="XM_022816915.1"/>
</dbReference>
<evidence type="ECO:0000259" key="7">
    <source>
        <dbReference type="PROSITE" id="PS50052"/>
    </source>
</evidence>
<dbReference type="OMA" id="EWAVVHG"/>
<evidence type="ECO:0000256" key="2">
    <source>
        <dbReference type="ARBA" id="ARBA00012961"/>
    </source>
</evidence>
<keyword evidence="4" id="KW-0547">Nucleotide-binding</keyword>
<keyword evidence="9" id="KW-1185">Reference proteome</keyword>
<keyword evidence="5" id="KW-0418">Kinase</keyword>
<dbReference type="PROSITE" id="PS50052">
    <property type="entry name" value="GUANYLATE_KINASE_2"/>
    <property type="match status" value="1"/>
</dbReference>
<dbReference type="FunCoup" id="A0A7M7KVK0">
    <property type="interactions" value="1787"/>
</dbReference>
<evidence type="ECO:0000256" key="3">
    <source>
        <dbReference type="ARBA" id="ARBA00022679"/>
    </source>
</evidence>
<dbReference type="HAMAP" id="MF_00328">
    <property type="entry name" value="Guanylate_kinase"/>
    <property type="match status" value="1"/>
</dbReference>
<dbReference type="EC" id="2.7.4.8" evidence="2"/>
<dbReference type="PANTHER" id="PTHR23117:SF13">
    <property type="entry name" value="GUANYLATE KINASE"/>
    <property type="match status" value="1"/>
</dbReference>
<proteinExistence type="inferred from homology"/>
<dbReference type="AlphaFoldDB" id="A0A7M7KVK0"/>
<evidence type="ECO:0000313" key="8">
    <source>
        <dbReference type="EnsemblMetazoa" id="XP_022672650"/>
    </source>
</evidence>
<protein>
    <recommendedName>
        <fullName evidence="2">guanylate kinase</fullName>
        <ecNumber evidence="2">2.7.4.8</ecNumber>
    </recommendedName>
</protein>
<reference evidence="8" key="1">
    <citation type="submission" date="2021-01" db="UniProtKB">
        <authorList>
            <consortium name="EnsemblMetazoa"/>
        </authorList>
    </citation>
    <scope>IDENTIFICATION</scope>
</reference>
<dbReference type="GO" id="GO:0004385">
    <property type="term" value="F:GMP kinase activity"/>
    <property type="evidence" value="ECO:0007669"/>
    <property type="project" value="UniProtKB-EC"/>
</dbReference>
<dbReference type="KEGG" id="vde:111255208"/>